<keyword evidence="5" id="KW-0175">Coiled coil</keyword>
<reference evidence="11 12" key="1">
    <citation type="submission" date="2020-08" db="EMBL/GenBank/DDBJ databases">
        <title>The Agave Microbiome: Exploring the role of microbial communities in plant adaptations to desert environments.</title>
        <authorList>
            <person name="Partida-Martinez L.P."/>
        </authorList>
    </citation>
    <scope>NUCLEOTIDE SEQUENCE [LARGE SCALE GENOMIC DNA]</scope>
    <source>
        <strain evidence="11 12">AS2.3</strain>
    </source>
</reference>
<evidence type="ECO:0000313" key="12">
    <source>
        <dbReference type="Proteomes" id="UP000517753"/>
    </source>
</evidence>
<protein>
    <recommendedName>
        <fullName evidence="2">histidine kinase</fullName>
        <ecNumber evidence="2">2.7.13.3</ecNumber>
    </recommendedName>
</protein>
<dbReference type="PROSITE" id="PS50112">
    <property type="entry name" value="PAS"/>
    <property type="match status" value="2"/>
</dbReference>
<dbReference type="PRINTS" id="PR00344">
    <property type="entry name" value="BCTRLSENSOR"/>
</dbReference>
<feature type="coiled-coil region" evidence="5">
    <location>
        <begin position="272"/>
        <end position="299"/>
    </location>
</feature>
<organism evidence="11 12">
    <name type="scientific">Sphingomonas melonis</name>
    <dbReference type="NCBI Taxonomy" id="152682"/>
    <lineage>
        <taxon>Bacteria</taxon>
        <taxon>Pseudomonadati</taxon>
        <taxon>Pseudomonadota</taxon>
        <taxon>Alphaproteobacteria</taxon>
        <taxon>Sphingomonadales</taxon>
        <taxon>Sphingomonadaceae</taxon>
        <taxon>Sphingomonas</taxon>
    </lineage>
</organism>
<evidence type="ECO:0000259" key="8">
    <source>
        <dbReference type="PROSITE" id="PS50110"/>
    </source>
</evidence>
<dbReference type="InterPro" id="IPR000700">
    <property type="entry name" value="PAS-assoc_C"/>
</dbReference>
<dbReference type="RefSeq" id="WP_179507629.1">
    <property type="nucleotide sequence ID" value="NZ_JACCBY010000001.1"/>
</dbReference>
<dbReference type="InterPro" id="IPR035965">
    <property type="entry name" value="PAS-like_dom_sf"/>
</dbReference>
<feature type="domain" description="PAS" evidence="9">
    <location>
        <begin position="17"/>
        <end position="56"/>
    </location>
</feature>
<dbReference type="InterPro" id="IPR005467">
    <property type="entry name" value="His_kinase_dom"/>
</dbReference>
<feature type="compositionally biased region" description="Basic and acidic residues" evidence="6">
    <location>
        <begin position="670"/>
        <end position="682"/>
    </location>
</feature>
<feature type="region of interest" description="Disordered" evidence="6">
    <location>
        <begin position="663"/>
        <end position="682"/>
    </location>
</feature>
<dbReference type="SUPFAM" id="SSF52172">
    <property type="entry name" value="CheY-like"/>
    <property type="match status" value="1"/>
</dbReference>
<dbReference type="PROSITE" id="PS50109">
    <property type="entry name" value="HIS_KIN"/>
    <property type="match status" value="1"/>
</dbReference>
<dbReference type="PROSITE" id="PS50110">
    <property type="entry name" value="RESPONSE_REGULATORY"/>
    <property type="match status" value="1"/>
</dbReference>
<evidence type="ECO:0000259" key="9">
    <source>
        <dbReference type="PROSITE" id="PS50112"/>
    </source>
</evidence>
<dbReference type="SUPFAM" id="SSF55874">
    <property type="entry name" value="ATPase domain of HSP90 chaperone/DNA topoisomerase II/histidine kinase"/>
    <property type="match status" value="1"/>
</dbReference>
<evidence type="ECO:0000256" key="1">
    <source>
        <dbReference type="ARBA" id="ARBA00000085"/>
    </source>
</evidence>
<dbReference type="Gene3D" id="1.10.287.130">
    <property type="match status" value="1"/>
</dbReference>
<accession>A0A7Y9FLJ6</accession>
<dbReference type="PANTHER" id="PTHR43065">
    <property type="entry name" value="SENSOR HISTIDINE KINASE"/>
    <property type="match status" value="1"/>
</dbReference>
<dbReference type="InterPro" id="IPR001610">
    <property type="entry name" value="PAC"/>
</dbReference>
<evidence type="ECO:0000256" key="5">
    <source>
        <dbReference type="SAM" id="Coils"/>
    </source>
</evidence>
<dbReference type="PROSITE" id="PS50113">
    <property type="entry name" value="PAC"/>
    <property type="match status" value="1"/>
</dbReference>
<feature type="compositionally biased region" description="Basic and acidic residues" evidence="6">
    <location>
        <begin position="75"/>
        <end position="87"/>
    </location>
</feature>
<dbReference type="InterPro" id="IPR036890">
    <property type="entry name" value="HATPase_C_sf"/>
</dbReference>
<gene>
    <name evidence="11" type="ORF">HD841_000891</name>
</gene>
<evidence type="ECO:0000259" key="7">
    <source>
        <dbReference type="PROSITE" id="PS50109"/>
    </source>
</evidence>
<dbReference type="Pfam" id="PF00512">
    <property type="entry name" value="HisKA"/>
    <property type="match status" value="1"/>
</dbReference>
<dbReference type="InterPro" id="IPR003661">
    <property type="entry name" value="HisK_dim/P_dom"/>
</dbReference>
<dbReference type="SUPFAM" id="SSF47384">
    <property type="entry name" value="Homodimeric domain of signal transducing histidine kinase"/>
    <property type="match status" value="1"/>
</dbReference>
<dbReference type="Pfam" id="PF02518">
    <property type="entry name" value="HATPase_c"/>
    <property type="match status" value="1"/>
</dbReference>
<dbReference type="EC" id="2.7.13.3" evidence="2"/>
<dbReference type="SUPFAM" id="SSF55785">
    <property type="entry name" value="PYP-like sensor domain (PAS domain)"/>
    <property type="match status" value="2"/>
</dbReference>
<feature type="domain" description="PAC" evidence="10">
    <location>
        <begin position="204"/>
        <end position="256"/>
    </location>
</feature>
<dbReference type="SMART" id="SM00387">
    <property type="entry name" value="HATPase_c"/>
    <property type="match status" value="1"/>
</dbReference>
<dbReference type="Pfam" id="PF00072">
    <property type="entry name" value="Response_reg"/>
    <property type="match status" value="1"/>
</dbReference>
<feature type="modified residue" description="4-aspartylphosphate" evidence="4">
    <location>
        <position position="603"/>
    </location>
</feature>
<dbReference type="AlphaFoldDB" id="A0A7Y9FLJ6"/>
<dbReference type="InterPro" id="IPR004358">
    <property type="entry name" value="Sig_transdc_His_kin-like_C"/>
</dbReference>
<dbReference type="CDD" id="cd00130">
    <property type="entry name" value="PAS"/>
    <property type="match status" value="2"/>
</dbReference>
<dbReference type="InterPro" id="IPR000014">
    <property type="entry name" value="PAS"/>
</dbReference>
<evidence type="ECO:0000256" key="3">
    <source>
        <dbReference type="ARBA" id="ARBA00022553"/>
    </source>
</evidence>
<name>A0A7Y9FLJ6_9SPHN</name>
<dbReference type="Gene3D" id="3.40.50.2300">
    <property type="match status" value="1"/>
</dbReference>
<evidence type="ECO:0000256" key="4">
    <source>
        <dbReference type="PROSITE-ProRule" id="PRU00169"/>
    </source>
</evidence>
<dbReference type="InterPro" id="IPR013656">
    <property type="entry name" value="PAS_4"/>
</dbReference>
<dbReference type="Gene3D" id="3.30.565.10">
    <property type="entry name" value="Histidine kinase-like ATPase, C-terminal domain"/>
    <property type="match status" value="1"/>
</dbReference>
<feature type="domain" description="PAS" evidence="9">
    <location>
        <begin position="131"/>
        <end position="201"/>
    </location>
</feature>
<feature type="region of interest" description="Disordered" evidence="6">
    <location>
        <begin position="67"/>
        <end position="87"/>
    </location>
</feature>
<dbReference type="Pfam" id="PF08447">
    <property type="entry name" value="PAS_3"/>
    <property type="match status" value="1"/>
</dbReference>
<comment type="catalytic activity">
    <reaction evidence="1">
        <text>ATP + protein L-histidine = ADP + protein N-phospho-L-histidine.</text>
        <dbReference type="EC" id="2.7.13.3"/>
    </reaction>
</comment>
<dbReference type="InterPro" id="IPR011006">
    <property type="entry name" value="CheY-like_superfamily"/>
</dbReference>
<dbReference type="InterPro" id="IPR003594">
    <property type="entry name" value="HATPase_dom"/>
</dbReference>
<dbReference type="Gene3D" id="3.30.450.20">
    <property type="entry name" value="PAS domain"/>
    <property type="match status" value="2"/>
</dbReference>
<evidence type="ECO:0000259" key="10">
    <source>
        <dbReference type="PROSITE" id="PS50113"/>
    </source>
</evidence>
<comment type="caution">
    <text evidence="11">The sequence shown here is derived from an EMBL/GenBank/DDBJ whole genome shotgun (WGS) entry which is preliminary data.</text>
</comment>
<dbReference type="FunFam" id="3.30.450.20:FF:000099">
    <property type="entry name" value="Sensory box sensor histidine kinase"/>
    <property type="match status" value="1"/>
</dbReference>
<dbReference type="InterPro" id="IPR001789">
    <property type="entry name" value="Sig_transdc_resp-reg_receiver"/>
</dbReference>
<dbReference type="CDD" id="cd00082">
    <property type="entry name" value="HisKA"/>
    <property type="match status" value="1"/>
</dbReference>
<evidence type="ECO:0000313" key="11">
    <source>
        <dbReference type="EMBL" id="NYD89122.1"/>
    </source>
</evidence>
<keyword evidence="3 4" id="KW-0597">Phosphoprotein</keyword>
<feature type="domain" description="Response regulatory" evidence="8">
    <location>
        <begin position="552"/>
        <end position="665"/>
    </location>
</feature>
<dbReference type="SMART" id="SM00086">
    <property type="entry name" value="PAC"/>
    <property type="match status" value="2"/>
</dbReference>
<dbReference type="PANTHER" id="PTHR43065:SF49">
    <property type="entry name" value="HISTIDINE KINASE"/>
    <property type="match status" value="1"/>
</dbReference>
<dbReference type="EMBL" id="JACCBY010000001">
    <property type="protein sequence ID" value="NYD89122.1"/>
    <property type="molecule type" value="Genomic_DNA"/>
</dbReference>
<keyword evidence="12" id="KW-1185">Reference proteome</keyword>
<proteinExistence type="predicted"/>
<dbReference type="InterPro" id="IPR013655">
    <property type="entry name" value="PAS_fold_3"/>
</dbReference>
<dbReference type="SMART" id="SM00448">
    <property type="entry name" value="REC"/>
    <property type="match status" value="1"/>
</dbReference>
<evidence type="ECO:0000256" key="2">
    <source>
        <dbReference type="ARBA" id="ARBA00012438"/>
    </source>
</evidence>
<dbReference type="SMART" id="SM00091">
    <property type="entry name" value="PAS"/>
    <property type="match status" value="2"/>
</dbReference>
<dbReference type="Proteomes" id="UP000517753">
    <property type="component" value="Unassembled WGS sequence"/>
</dbReference>
<dbReference type="SMART" id="SM00388">
    <property type="entry name" value="HisKA"/>
    <property type="match status" value="1"/>
</dbReference>
<dbReference type="InterPro" id="IPR036097">
    <property type="entry name" value="HisK_dim/P_sf"/>
</dbReference>
<dbReference type="Pfam" id="PF08448">
    <property type="entry name" value="PAS_4"/>
    <property type="match status" value="1"/>
</dbReference>
<feature type="domain" description="Histidine kinase" evidence="7">
    <location>
        <begin position="308"/>
        <end position="529"/>
    </location>
</feature>
<dbReference type="CDD" id="cd00156">
    <property type="entry name" value="REC"/>
    <property type="match status" value="1"/>
</dbReference>
<dbReference type="GO" id="GO:0000155">
    <property type="term" value="F:phosphorelay sensor kinase activity"/>
    <property type="evidence" value="ECO:0007669"/>
    <property type="project" value="InterPro"/>
</dbReference>
<evidence type="ECO:0000256" key="6">
    <source>
        <dbReference type="SAM" id="MobiDB-lite"/>
    </source>
</evidence>
<sequence length="682" mass="74911">MTERSSNQLPAGLANLIIESASEFAIVTLDREGIITSWNSGARNIMGWTAEEAIGQHGKMIFTAEDQAAGSPEDEMSRASRDGRAVDERPHMRADGSRYWGSGLMMPLRDGSDGEHGFVKMVRDRTAEHDADRRFTTLTDTLPGLVFVTDTDGHNVQVNGFFQKYTGREDGELLGDRWLEVIHPEDRARAGEVWSRAVSEGDPYEATYRFRRDDGAYRAFSCRAVPERDHEGRILRWIGTCINVENQVQAQEALERLNLALEHKATESESDLNSAVAQLESEMAERRRTEQALNQAQKMEAIGQLTGGVAHDFNNLLTVITSSVSLLRRGGLSEDRQRRYLDAIAETAERAAKLTQQLLAFARRQPLKPEQFNAGQRLQSISTMLKTIVGAPIEVTTHVDPDLRTICADPNQFETAVVNMAVNARDAMPRGGQLVLTARNVDAVPAIRGHPPLRGRFVAISVQDTGQGMSAETVTHIFEPFFTTKDVGRGTGLGLSQVHGFAKQSDGDIGVVSEPDRGTTFTLYLPHCEELPEARSEAIPQPEPELNGAPGMVLLVEDNRLIGEFAAQLLSELGFETRWAENAKAALVCLSENPGMFDVVFSDIVMPGMNGIELASKLRDEQPGLPVVLTSGYSDVLARSGSSGFPILQKPYSAERLASALRQAMANPQTEKRSPNEPHPID</sequence>
<dbReference type="NCBIfam" id="TIGR00229">
    <property type="entry name" value="sensory_box"/>
    <property type="match status" value="2"/>
</dbReference>